<keyword evidence="2" id="KW-0007">Acetylation</keyword>
<dbReference type="KEGG" id="ksc:CD178_03132"/>
<proteinExistence type="inferred from homology"/>
<feature type="domain" description="Acetyl-coenzyme A synthetase N-terminal" evidence="4">
    <location>
        <begin position="39"/>
        <end position="83"/>
    </location>
</feature>
<keyword evidence="6" id="KW-1185">Reference proteome</keyword>
<keyword evidence="5" id="KW-0614">Plasmid</keyword>
<keyword evidence="5" id="KW-0436">Ligase</keyword>
<dbReference type="PANTHER" id="PTHR24095:SF14">
    <property type="entry name" value="ACETYL-COENZYME A SYNTHETASE 1"/>
    <property type="match status" value="1"/>
</dbReference>
<dbReference type="Pfam" id="PF16177">
    <property type="entry name" value="ACAS_N"/>
    <property type="match status" value="1"/>
</dbReference>
<evidence type="ECO:0000313" key="5">
    <source>
        <dbReference type="EMBL" id="AXY23876.1"/>
    </source>
</evidence>
<dbReference type="GO" id="GO:0006085">
    <property type="term" value="P:acetyl-CoA biosynthetic process"/>
    <property type="evidence" value="ECO:0007669"/>
    <property type="project" value="TreeGrafter"/>
</dbReference>
<evidence type="ECO:0000256" key="1">
    <source>
        <dbReference type="ARBA" id="ARBA00006432"/>
    </source>
</evidence>
<dbReference type="GO" id="GO:0003987">
    <property type="term" value="F:acetate-CoA ligase activity"/>
    <property type="evidence" value="ECO:0007669"/>
    <property type="project" value="UniProtKB-EC"/>
</dbReference>
<dbReference type="SUPFAM" id="SSF56801">
    <property type="entry name" value="Acetyl-CoA synthetase-like"/>
    <property type="match status" value="1"/>
</dbReference>
<organism evidence="5 6">
    <name type="scientific">Komagataeibacter saccharivorans</name>
    <dbReference type="NCBI Taxonomy" id="265959"/>
    <lineage>
        <taxon>Bacteria</taxon>
        <taxon>Pseudomonadati</taxon>
        <taxon>Pseudomonadota</taxon>
        <taxon>Alphaproteobacteria</taxon>
        <taxon>Acetobacterales</taxon>
        <taxon>Acetobacteraceae</taxon>
        <taxon>Komagataeibacter</taxon>
    </lineage>
</organism>
<comment type="similarity">
    <text evidence="1">Belongs to the ATP-dependent AMP-binding enzyme family.</text>
</comment>
<protein>
    <submittedName>
        <fullName evidence="5">Acetyl-coenzyme A synthetase</fullName>
        <ecNumber evidence="5">6.2.1.1</ecNumber>
    </submittedName>
</protein>
<reference evidence="5 6" key="1">
    <citation type="submission" date="2017-08" db="EMBL/GenBank/DDBJ databases">
        <title>Complete genome sequence of Gluconacetobacter saccharivorans CV1 isolated from Fermented Vinegar.</title>
        <authorList>
            <person name="Kim S.-Y."/>
        </authorList>
    </citation>
    <scope>NUCLEOTIDE SEQUENCE [LARGE SCALE GENOMIC DNA]</scope>
    <source>
        <strain evidence="5 6">CV1</strain>
        <plasmid evidence="5 6">unnamed1</plasmid>
    </source>
</reference>
<dbReference type="Proteomes" id="UP000264120">
    <property type="component" value="Plasmid unnamed1"/>
</dbReference>
<name>A0A347WG83_9PROT</name>
<dbReference type="InterPro" id="IPR000873">
    <property type="entry name" value="AMP-dep_synth/lig_dom"/>
</dbReference>
<sequence length="334" mass="36723">MIAQERTRTMTPITEDNRHIAAAPISAWLHAGTQDRTPDRHGFWLAQSRRVAWHRPPQRMATARPDRDARWFEDGTLNASVSCVDRHLADHGDRLAIFWRGEDAGQVDRVTYRDLHERVCRLANALRDQGVQRNDRVMIHLPMVVEGIVAMLACARIGAVQVLMSGDFTAQEMAGHLVDCGAVAVITADETGHGSRSIPLKARMDEALHIAGPDSHVRLMLVVSHTGTPVPMTAGRDHKFNDLVDWYEPDCLPEIMHAEDPLFILHTAGTSRGMMHATGRYIVWASYAVDSTANGAGTQPGIAQVARHIALVYGALANGMTIRIHEGQPATLAA</sequence>
<dbReference type="InterPro" id="IPR032387">
    <property type="entry name" value="ACAS_N"/>
</dbReference>
<dbReference type="PANTHER" id="PTHR24095">
    <property type="entry name" value="ACETYL-COENZYME A SYNTHETASE"/>
    <property type="match status" value="1"/>
</dbReference>
<dbReference type="Gene3D" id="3.40.50.12780">
    <property type="entry name" value="N-terminal domain of ligase-like"/>
    <property type="match status" value="1"/>
</dbReference>
<dbReference type="EMBL" id="CP023037">
    <property type="protein sequence ID" value="AXY23876.1"/>
    <property type="molecule type" value="Genomic_DNA"/>
</dbReference>
<dbReference type="EC" id="6.2.1.1" evidence="5"/>
<evidence type="ECO:0000313" key="6">
    <source>
        <dbReference type="Proteomes" id="UP000264120"/>
    </source>
</evidence>
<accession>A0A347WG83</accession>
<geneLocation type="plasmid" evidence="5 6">
    <name>unnamed1</name>
</geneLocation>
<evidence type="ECO:0000256" key="2">
    <source>
        <dbReference type="ARBA" id="ARBA00022990"/>
    </source>
</evidence>
<dbReference type="InterPro" id="IPR042099">
    <property type="entry name" value="ANL_N_sf"/>
</dbReference>
<evidence type="ECO:0000259" key="3">
    <source>
        <dbReference type="Pfam" id="PF00501"/>
    </source>
</evidence>
<dbReference type="Pfam" id="PF00501">
    <property type="entry name" value="AMP-binding"/>
    <property type="match status" value="1"/>
</dbReference>
<feature type="domain" description="AMP-dependent synthetase/ligase" evidence="3">
    <location>
        <begin position="85"/>
        <end position="330"/>
    </location>
</feature>
<dbReference type="AlphaFoldDB" id="A0A347WG83"/>
<dbReference type="GO" id="GO:0005829">
    <property type="term" value="C:cytosol"/>
    <property type="evidence" value="ECO:0007669"/>
    <property type="project" value="TreeGrafter"/>
</dbReference>
<evidence type="ECO:0000259" key="4">
    <source>
        <dbReference type="Pfam" id="PF16177"/>
    </source>
</evidence>
<dbReference type="OrthoDB" id="9803968at2"/>
<gene>
    <name evidence="5" type="primary">acs</name>
    <name evidence="5" type="ORF">CD178_03132</name>
</gene>